<dbReference type="InterPro" id="IPR007809">
    <property type="entry name" value="FlgN-like"/>
</dbReference>
<keyword evidence="3" id="KW-0969">Cilium</keyword>
<reference evidence="3 4" key="1">
    <citation type="submission" date="2023-12" db="EMBL/GenBank/DDBJ databases">
        <title>Whole genome sequencing of Paenibacillus phoenicis isolated from the Phoenix Mars Lander spacecraft assembly facility.</title>
        <authorList>
            <person name="Garcia A."/>
            <person name="Venkateswaran K."/>
        </authorList>
    </citation>
    <scope>NUCLEOTIDE SEQUENCE [LARGE SCALE GENOMIC DNA]</scope>
    <source>
        <strain evidence="3 4">3PO2SA</strain>
    </source>
</reference>
<name>A0ABU5PN45_9BACL</name>
<dbReference type="SUPFAM" id="SSF140566">
    <property type="entry name" value="FlgN-like"/>
    <property type="match status" value="1"/>
</dbReference>
<evidence type="ECO:0000313" key="4">
    <source>
        <dbReference type="Proteomes" id="UP001292216"/>
    </source>
</evidence>
<gene>
    <name evidence="3" type="ORF">U9M73_15535</name>
</gene>
<accession>A0ABU5PN45</accession>
<evidence type="ECO:0000256" key="1">
    <source>
        <dbReference type="ARBA" id="ARBA00022795"/>
    </source>
</evidence>
<evidence type="ECO:0000313" key="3">
    <source>
        <dbReference type="EMBL" id="MEA3571366.1"/>
    </source>
</evidence>
<proteinExistence type="predicted"/>
<feature type="compositionally biased region" description="Basic and acidic residues" evidence="2">
    <location>
        <begin position="152"/>
        <end position="166"/>
    </location>
</feature>
<dbReference type="Pfam" id="PF05130">
    <property type="entry name" value="FlgN"/>
    <property type="match status" value="1"/>
</dbReference>
<dbReference type="RefSeq" id="WP_009225336.1">
    <property type="nucleotide sequence ID" value="NZ_CBCSKM010000001.1"/>
</dbReference>
<keyword evidence="3" id="KW-0282">Flagellum</keyword>
<feature type="region of interest" description="Disordered" evidence="2">
    <location>
        <begin position="143"/>
        <end position="166"/>
    </location>
</feature>
<comment type="caution">
    <text evidence="3">The sequence shown here is derived from an EMBL/GenBank/DDBJ whole genome shotgun (WGS) entry which is preliminary data.</text>
</comment>
<keyword evidence="4" id="KW-1185">Reference proteome</keyword>
<keyword evidence="1" id="KW-1005">Bacterial flagellum biogenesis</keyword>
<dbReference type="InterPro" id="IPR036679">
    <property type="entry name" value="FlgN-like_sf"/>
</dbReference>
<organism evidence="3 4">
    <name type="scientific">Paenibacillus phoenicis</name>
    <dbReference type="NCBI Taxonomy" id="554117"/>
    <lineage>
        <taxon>Bacteria</taxon>
        <taxon>Bacillati</taxon>
        <taxon>Bacillota</taxon>
        <taxon>Bacilli</taxon>
        <taxon>Bacillales</taxon>
        <taxon>Paenibacillaceae</taxon>
        <taxon>Paenibacillus</taxon>
    </lineage>
</organism>
<protein>
    <submittedName>
        <fullName evidence="3">Flagellar protein FlgN</fullName>
    </submittedName>
</protein>
<dbReference type="EMBL" id="JAYERP010000001">
    <property type="protein sequence ID" value="MEA3571366.1"/>
    <property type="molecule type" value="Genomic_DNA"/>
</dbReference>
<dbReference type="Proteomes" id="UP001292216">
    <property type="component" value="Unassembled WGS sequence"/>
</dbReference>
<keyword evidence="3" id="KW-0966">Cell projection</keyword>
<dbReference type="Gene3D" id="1.20.58.300">
    <property type="entry name" value="FlgN-like"/>
    <property type="match status" value="1"/>
</dbReference>
<evidence type="ECO:0000256" key="2">
    <source>
        <dbReference type="SAM" id="MobiDB-lite"/>
    </source>
</evidence>
<sequence length="166" mass="19118">MSVQPLIEILKQMDDLHAELLEVMELKKQSILGRSYEELVRVMSRESKLVKAIEEQEKQLFASAQTFLQSKGIRSQLELTVSELLRLVFDPEEKRMLDEARRKLGERLMELKRVNDLNQQLIQQSLSFIDFSLNLMIGGEDEGTTYSPPLAQDKKASARSMFDTKA</sequence>